<comment type="caution">
    <text evidence="17">The sequence shown here is derived from an EMBL/GenBank/DDBJ whole genome shotgun (WGS) entry which is preliminary data.</text>
</comment>
<evidence type="ECO:0000259" key="16">
    <source>
        <dbReference type="PROSITE" id="PS51384"/>
    </source>
</evidence>
<dbReference type="EMBL" id="BAAAHE010000008">
    <property type="protein sequence ID" value="GAA0611415.1"/>
    <property type="molecule type" value="Genomic_DNA"/>
</dbReference>
<evidence type="ECO:0000259" key="15">
    <source>
        <dbReference type="PROSITE" id="PS01033"/>
    </source>
</evidence>
<keyword evidence="8" id="KW-0521">NADP</keyword>
<dbReference type="CDD" id="cd06187">
    <property type="entry name" value="O2ase_reductase_like"/>
    <property type="match status" value="1"/>
</dbReference>
<keyword evidence="14" id="KW-0813">Transport</keyword>
<dbReference type="CDD" id="cd19753">
    <property type="entry name" value="Mb-like_oxidoreductase"/>
    <property type="match status" value="1"/>
</dbReference>
<gene>
    <name evidence="17" type="ORF">GCM10009547_11820</name>
</gene>
<dbReference type="RefSeq" id="WP_344602616.1">
    <property type="nucleotide sequence ID" value="NZ_BAAAHE010000008.1"/>
</dbReference>
<organism evidence="17 18">
    <name type="scientific">Sporichthya brevicatena</name>
    <dbReference type="NCBI Taxonomy" id="171442"/>
    <lineage>
        <taxon>Bacteria</taxon>
        <taxon>Bacillati</taxon>
        <taxon>Actinomycetota</taxon>
        <taxon>Actinomycetes</taxon>
        <taxon>Sporichthyales</taxon>
        <taxon>Sporichthyaceae</taxon>
        <taxon>Sporichthya</taxon>
    </lineage>
</organism>
<dbReference type="InterPro" id="IPR008333">
    <property type="entry name" value="Cbr1-like_FAD-bd_dom"/>
</dbReference>
<dbReference type="PROSITE" id="PS51384">
    <property type="entry name" value="FAD_FR"/>
    <property type="match status" value="1"/>
</dbReference>
<keyword evidence="11" id="KW-0520">NAD</keyword>
<evidence type="ECO:0000256" key="14">
    <source>
        <dbReference type="RuleBase" id="RU000356"/>
    </source>
</evidence>
<keyword evidence="7" id="KW-0479">Metal-binding</keyword>
<evidence type="ECO:0000256" key="7">
    <source>
        <dbReference type="ARBA" id="ARBA00022723"/>
    </source>
</evidence>
<dbReference type="PANTHER" id="PTHR43396:SF3">
    <property type="entry name" value="FLAVOHEMOPROTEIN"/>
    <property type="match status" value="1"/>
</dbReference>
<dbReference type="SUPFAM" id="SSF63380">
    <property type="entry name" value="Riboflavin synthase domain-like"/>
    <property type="match status" value="1"/>
</dbReference>
<dbReference type="Pfam" id="PF00042">
    <property type="entry name" value="Globin"/>
    <property type="match status" value="1"/>
</dbReference>
<keyword evidence="10" id="KW-0411">Iron-sulfur</keyword>
<dbReference type="Gene3D" id="3.40.50.80">
    <property type="entry name" value="Nucleotide-binding domain of ferredoxin-NADP reductase (FNR) module"/>
    <property type="match status" value="1"/>
</dbReference>
<comment type="cofactor">
    <cofactor evidence="1">
        <name>heme b</name>
        <dbReference type="ChEBI" id="CHEBI:60344"/>
    </cofactor>
</comment>
<evidence type="ECO:0000256" key="9">
    <source>
        <dbReference type="ARBA" id="ARBA00023004"/>
    </source>
</evidence>
<comment type="similarity">
    <text evidence="2">In the C-terminal section; belongs to the flavoprotein pyridine nucleotide cytochrome reductase family.</text>
</comment>
<evidence type="ECO:0000256" key="1">
    <source>
        <dbReference type="ARBA" id="ARBA00001970"/>
    </source>
</evidence>
<dbReference type="Pfam" id="PF00970">
    <property type="entry name" value="FAD_binding_6"/>
    <property type="match status" value="1"/>
</dbReference>
<feature type="domain" description="FAD-binding FR-type" evidence="16">
    <location>
        <begin position="139"/>
        <end position="239"/>
    </location>
</feature>
<evidence type="ECO:0000256" key="11">
    <source>
        <dbReference type="ARBA" id="ARBA00023027"/>
    </source>
</evidence>
<keyword evidence="18" id="KW-1185">Reference proteome</keyword>
<dbReference type="SUPFAM" id="SSF52343">
    <property type="entry name" value="Ferredoxin reductase-like, C-terminal NADP-linked domain"/>
    <property type="match status" value="1"/>
</dbReference>
<reference evidence="18" key="1">
    <citation type="journal article" date="2019" name="Int. J. Syst. Evol. Microbiol.">
        <title>The Global Catalogue of Microorganisms (GCM) 10K type strain sequencing project: providing services to taxonomists for standard genome sequencing and annotation.</title>
        <authorList>
            <consortium name="The Broad Institute Genomics Platform"/>
            <consortium name="The Broad Institute Genome Sequencing Center for Infectious Disease"/>
            <person name="Wu L."/>
            <person name="Ma J."/>
        </authorList>
    </citation>
    <scope>NUCLEOTIDE SEQUENCE [LARGE SCALE GENOMIC DNA]</scope>
    <source>
        <strain evidence="18">JCM 10671</strain>
    </source>
</reference>
<evidence type="ECO:0000256" key="8">
    <source>
        <dbReference type="ARBA" id="ARBA00022857"/>
    </source>
</evidence>
<dbReference type="EC" id="1.14.12.17" evidence="3"/>
<dbReference type="InterPro" id="IPR001709">
    <property type="entry name" value="Flavoprot_Pyr_Nucl_cyt_Rdtase"/>
</dbReference>
<comment type="catalytic activity">
    <reaction evidence="12">
        <text>2 nitric oxide + NADH + 2 O2 = 2 nitrate + NAD(+) + H(+)</text>
        <dbReference type="Rhea" id="RHEA:19469"/>
        <dbReference type="ChEBI" id="CHEBI:15378"/>
        <dbReference type="ChEBI" id="CHEBI:15379"/>
        <dbReference type="ChEBI" id="CHEBI:16480"/>
        <dbReference type="ChEBI" id="CHEBI:17632"/>
        <dbReference type="ChEBI" id="CHEBI:57540"/>
        <dbReference type="ChEBI" id="CHEBI:57945"/>
        <dbReference type="EC" id="1.14.12.17"/>
    </reaction>
</comment>
<dbReference type="InterPro" id="IPR001433">
    <property type="entry name" value="OxRdtase_FAD/NAD-bd"/>
</dbReference>
<evidence type="ECO:0000256" key="13">
    <source>
        <dbReference type="ARBA" id="ARBA00049433"/>
    </source>
</evidence>
<comment type="similarity">
    <text evidence="14">Belongs to the globin family.</text>
</comment>
<evidence type="ECO:0000256" key="10">
    <source>
        <dbReference type="ARBA" id="ARBA00023014"/>
    </source>
</evidence>
<keyword evidence="6" id="KW-0001">2Fe-2S</keyword>
<evidence type="ECO:0000313" key="18">
    <source>
        <dbReference type="Proteomes" id="UP001500957"/>
    </source>
</evidence>
<comment type="catalytic activity">
    <reaction evidence="13">
        <text>2 nitric oxide + NADPH + 2 O2 = 2 nitrate + NADP(+) + H(+)</text>
        <dbReference type="Rhea" id="RHEA:19465"/>
        <dbReference type="ChEBI" id="CHEBI:15378"/>
        <dbReference type="ChEBI" id="CHEBI:15379"/>
        <dbReference type="ChEBI" id="CHEBI:16480"/>
        <dbReference type="ChEBI" id="CHEBI:17632"/>
        <dbReference type="ChEBI" id="CHEBI:57783"/>
        <dbReference type="ChEBI" id="CHEBI:58349"/>
        <dbReference type="EC" id="1.14.12.17"/>
    </reaction>
</comment>
<accession>A0ABN1GHX0</accession>
<evidence type="ECO:0000256" key="6">
    <source>
        <dbReference type="ARBA" id="ARBA00022714"/>
    </source>
</evidence>
<sequence>MLDPRLIKESFEAVEPVADKVAGYFYARLFIENPGVREMFPPYMDIQRDRLLGAIIRIVQGIDRPEFLTNFLEQLGRDHRKFGAKPAHYEAVGRALIAALKRYAGDAWTPEVEAAWVAAYSVAAEAMIEASRRAALDTPDWWLAEIVAHEQRSSDVAVLWLKPDQPYPYEAGQYVSVETPWWPRVWRNYSMANAPRKDGLIELHVHGVDAGWVSQALVNKARLGDVVRLGHSTGTMVADRTSTRDLVCIAGGTGLAPMKAIIEDMARWNWYRRVHLFFGARRPEGLYDLPAMQALAAENSWLNVVPAVSHDDRYDGEQGLIGDVALAHGDWTDHDVFVAGSPDMVRGTIDRLLARGISVSRVKFDTFGDIRY</sequence>
<dbReference type="InterPro" id="IPR009050">
    <property type="entry name" value="Globin-like_sf"/>
</dbReference>
<proteinExistence type="inferred from homology"/>
<dbReference type="PRINTS" id="PR00410">
    <property type="entry name" value="PHEHYDRXLASE"/>
</dbReference>
<evidence type="ECO:0000256" key="12">
    <source>
        <dbReference type="ARBA" id="ARBA00048649"/>
    </source>
</evidence>
<dbReference type="Pfam" id="PF00175">
    <property type="entry name" value="NAD_binding_1"/>
    <property type="match status" value="1"/>
</dbReference>
<dbReference type="Gene3D" id="1.10.490.10">
    <property type="entry name" value="Globins"/>
    <property type="match status" value="1"/>
</dbReference>
<dbReference type="InterPro" id="IPR017938">
    <property type="entry name" value="Riboflavin_synthase-like_b-brl"/>
</dbReference>
<dbReference type="PANTHER" id="PTHR43396">
    <property type="entry name" value="FLAVOHEMOPROTEIN"/>
    <property type="match status" value="1"/>
</dbReference>
<keyword evidence="9" id="KW-0408">Iron</keyword>
<feature type="domain" description="Globin" evidence="15">
    <location>
        <begin position="1"/>
        <end position="132"/>
    </location>
</feature>
<dbReference type="PROSITE" id="PS01033">
    <property type="entry name" value="GLOBIN"/>
    <property type="match status" value="1"/>
</dbReference>
<protein>
    <recommendedName>
        <fullName evidence="3">nitric oxide dioxygenase</fullName>
        <ecNumber evidence="3">1.14.12.17</ecNumber>
    </recommendedName>
</protein>
<dbReference type="InterPro" id="IPR039261">
    <property type="entry name" value="FNR_nucleotide-bd"/>
</dbReference>
<evidence type="ECO:0000256" key="3">
    <source>
        <dbReference type="ARBA" id="ARBA00012229"/>
    </source>
</evidence>
<evidence type="ECO:0000256" key="2">
    <source>
        <dbReference type="ARBA" id="ARBA00006401"/>
    </source>
</evidence>
<dbReference type="PRINTS" id="PR00371">
    <property type="entry name" value="FPNCR"/>
</dbReference>
<evidence type="ECO:0000256" key="4">
    <source>
        <dbReference type="ARBA" id="ARBA00022617"/>
    </source>
</evidence>
<dbReference type="Gene3D" id="2.40.30.10">
    <property type="entry name" value="Translation factors"/>
    <property type="match status" value="1"/>
</dbReference>
<dbReference type="InterPro" id="IPR000971">
    <property type="entry name" value="Globin"/>
</dbReference>
<keyword evidence="5 14" id="KW-0561">Oxygen transport</keyword>
<evidence type="ECO:0000256" key="5">
    <source>
        <dbReference type="ARBA" id="ARBA00022621"/>
    </source>
</evidence>
<evidence type="ECO:0000313" key="17">
    <source>
        <dbReference type="EMBL" id="GAA0611415.1"/>
    </source>
</evidence>
<name>A0ABN1GHX0_9ACTN</name>
<dbReference type="InterPro" id="IPR012292">
    <property type="entry name" value="Globin/Proto"/>
</dbReference>
<keyword evidence="4 14" id="KW-0349">Heme</keyword>
<dbReference type="SUPFAM" id="SSF46458">
    <property type="entry name" value="Globin-like"/>
    <property type="match status" value="1"/>
</dbReference>
<dbReference type="InterPro" id="IPR017927">
    <property type="entry name" value="FAD-bd_FR_type"/>
</dbReference>
<dbReference type="Proteomes" id="UP001500957">
    <property type="component" value="Unassembled WGS sequence"/>
</dbReference>